<dbReference type="Pfam" id="PF08448">
    <property type="entry name" value="PAS_4"/>
    <property type="match status" value="1"/>
</dbReference>
<dbReference type="CDD" id="cd00082">
    <property type="entry name" value="HisKA"/>
    <property type="match status" value="1"/>
</dbReference>
<dbReference type="SUPFAM" id="SSF55874">
    <property type="entry name" value="ATPase domain of HSP90 chaperone/DNA topoisomerase II/histidine kinase"/>
    <property type="match status" value="1"/>
</dbReference>
<keyword evidence="7" id="KW-0175">Coiled coil</keyword>
<dbReference type="PANTHER" id="PTHR43047">
    <property type="entry name" value="TWO-COMPONENT HISTIDINE PROTEIN KINASE"/>
    <property type="match status" value="1"/>
</dbReference>
<dbReference type="Pfam" id="PF13426">
    <property type="entry name" value="PAS_9"/>
    <property type="match status" value="2"/>
</dbReference>
<dbReference type="SMART" id="SM00086">
    <property type="entry name" value="PAC"/>
    <property type="match status" value="3"/>
</dbReference>
<dbReference type="InterPro" id="IPR036097">
    <property type="entry name" value="HisK_dim/P_sf"/>
</dbReference>
<dbReference type="Gene3D" id="3.30.450.40">
    <property type="match status" value="1"/>
</dbReference>
<dbReference type="Proteomes" id="UP001525890">
    <property type="component" value="Unassembled WGS sequence"/>
</dbReference>
<evidence type="ECO:0000256" key="5">
    <source>
        <dbReference type="ARBA" id="ARBA00022777"/>
    </source>
</evidence>
<feature type="domain" description="PAS" evidence="9">
    <location>
        <begin position="499"/>
        <end position="568"/>
    </location>
</feature>
<dbReference type="Gene3D" id="3.30.450.20">
    <property type="entry name" value="PAS domain"/>
    <property type="match status" value="4"/>
</dbReference>
<dbReference type="InterPro" id="IPR013655">
    <property type="entry name" value="PAS_fold_3"/>
</dbReference>
<comment type="caution">
    <text evidence="11">The sequence shown here is derived from an EMBL/GenBank/DDBJ whole genome shotgun (WGS) entry which is preliminary data.</text>
</comment>
<dbReference type="InterPro" id="IPR000700">
    <property type="entry name" value="PAS-assoc_C"/>
</dbReference>
<evidence type="ECO:0000256" key="1">
    <source>
        <dbReference type="ARBA" id="ARBA00000085"/>
    </source>
</evidence>
<keyword evidence="4" id="KW-0808">Transferase</keyword>
<dbReference type="CDD" id="cd00130">
    <property type="entry name" value="PAS"/>
    <property type="match status" value="2"/>
</dbReference>
<feature type="coiled-coil region" evidence="7">
    <location>
        <begin position="615"/>
        <end position="650"/>
    </location>
</feature>
<keyword evidence="6" id="KW-0902">Two-component regulatory system</keyword>
<dbReference type="SMART" id="SM00065">
    <property type="entry name" value="GAF"/>
    <property type="match status" value="1"/>
</dbReference>
<evidence type="ECO:0000313" key="12">
    <source>
        <dbReference type="Proteomes" id="UP001525890"/>
    </source>
</evidence>
<feature type="domain" description="PAC" evidence="10">
    <location>
        <begin position="740"/>
        <end position="793"/>
    </location>
</feature>
<sequence>MIWVAISLTIGIGIGIGIRRVIPGLSVAIARQFHQPPNPSQDSPGSFEPQFLNLIAQMDVGVVLTGPEGEVLVTNPVALTLLSLDEAAVMGRPLFCDNPHLLQEDCTPFAPGKCPIMEAIATQSPTQGIIGIGAQSLLTPNPRGIPDSFLSCNGELDCDQWLLVNANPQIASNGRVEQVLCTFSNITEQKRAEASLRRRENRLRQYSRVLGELAKSPSLNQGDLQASLEQITEAVTQTLGVERASIWLYTEDRRAIHCIELYERSPQKHSAGLELTAIDYPVYFQTIEQERILAADQAQEDPTTREFTEGYLIPLGITSMLDAPIRVGGQMVGVICLEHIGSARQWRIEEENFAASLADCVALGLEASDRAQARVNLEKALDRLQAVLDTVPGCVSWIASDLRYLGVNRYLANLFGRSPAEFVNHPVGFLQTRKEFPNFLQQFFESSLHKTTAEIGLDIEGILRQYLVGVEKYNHGKSAVCVGIDITELKQTEQALRQERALLRSLIDSIPDLIFYKDKQRVYQRVNKAFQRFASREESEIIGKTDEQLFPSETAKICAEIDRRILDEGQLLRMEEQLEQFDGSKTWLETIQTPFFDPNGEIVGMIGISRDITERKNAETALQQSKDELEQRVEERTAFLKEANDRLQVEVAHREQVQIALKASKDQLRQCLIAARMGTWDWDILNHKLTGSAEMEALYGFVPGSFDGKYETYLEAIDPEDRKRVEEAIAEILSSTSERFEIEQRIRLETGELRWLSAQGEVIRDFATGQAVRSIGTVMDISDRKQAQLALQEAAYAAETANRSKSMFLANMSHELRTPLNAIIGYSEMLQEEADDVGYTDLVPDLEKIRKSGNHLLVLINDILDISKIEAGKMDLYLEDFNINELIENVVSTAQPLVERNENTLGVECDRNLGMMYADLTKVRQILLNLLSNAAKFTKNGEITLSVLLFCPTNGAMGSAAHGTPSSWIQFAIADTGIGITPEQRQHLFKPFMQGDASTTREYGGTGLGLAISQHFCQMMGGEISVESQPLCGSRFTVILPCEVVDP</sequence>
<dbReference type="InterPro" id="IPR013656">
    <property type="entry name" value="PAS_4"/>
</dbReference>
<dbReference type="Pfam" id="PF01590">
    <property type="entry name" value="GAF"/>
    <property type="match status" value="1"/>
</dbReference>
<dbReference type="InterPro" id="IPR000014">
    <property type="entry name" value="PAS"/>
</dbReference>
<dbReference type="Pfam" id="PF08447">
    <property type="entry name" value="PAS_3"/>
    <property type="match status" value="1"/>
</dbReference>
<dbReference type="SMART" id="SM00091">
    <property type="entry name" value="PAS"/>
    <property type="match status" value="4"/>
</dbReference>
<dbReference type="InterPro" id="IPR035965">
    <property type="entry name" value="PAS-like_dom_sf"/>
</dbReference>
<evidence type="ECO:0000256" key="6">
    <source>
        <dbReference type="ARBA" id="ARBA00023012"/>
    </source>
</evidence>
<dbReference type="PROSITE" id="PS50112">
    <property type="entry name" value="PAS"/>
    <property type="match status" value="2"/>
</dbReference>
<keyword evidence="3" id="KW-0597">Phosphoprotein</keyword>
<dbReference type="EMBL" id="JAMXFF010000056">
    <property type="protein sequence ID" value="MCT7969660.1"/>
    <property type="molecule type" value="Genomic_DNA"/>
</dbReference>
<evidence type="ECO:0000256" key="7">
    <source>
        <dbReference type="SAM" id="Coils"/>
    </source>
</evidence>
<feature type="domain" description="PAC" evidence="10">
    <location>
        <begin position="143"/>
        <end position="198"/>
    </location>
</feature>
<accession>A0ABT2N085</accession>
<evidence type="ECO:0000259" key="10">
    <source>
        <dbReference type="PROSITE" id="PS50113"/>
    </source>
</evidence>
<evidence type="ECO:0000256" key="2">
    <source>
        <dbReference type="ARBA" id="ARBA00012438"/>
    </source>
</evidence>
<dbReference type="SUPFAM" id="SSF47384">
    <property type="entry name" value="Homodimeric domain of signal transducing histidine kinase"/>
    <property type="match status" value="1"/>
</dbReference>
<evidence type="ECO:0000259" key="9">
    <source>
        <dbReference type="PROSITE" id="PS50112"/>
    </source>
</evidence>
<evidence type="ECO:0000313" key="11">
    <source>
        <dbReference type="EMBL" id="MCT7969660.1"/>
    </source>
</evidence>
<keyword evidence="5" id="KW-0418">Kinase</keyword>
<dbReference type="SUPFAM" id="SSF55781">
    <property type="entry name" value="GAF domain-like"/>
    <property type="match status" value="1"/>
</dbReference>
<proteinExistence type="predicted"/>
<dbReference type="InterPro" id="IPR003594">
    <property type="entry name" value="HATPase_dom"/>
</dbReference>
<dbReference type="InterPro" id="IPR003018">
    <property type="entry name" value="GAF"/>
</dbReference>
<dbReference type="InterPro" id="IPR003661">
    <property type="entry name" value="HisK_dim/P_dom"/>
</dbReference>
<evidence type="ECO:0000259" key="8">
    <source>
        <dbReference type="PROSITE" id="PS50109"/>
    </source>
</evidence>
<gene>
    <name evidence="11" type="ORF">NG799_25435</name>
</gene>
<protein>
    <recommendedName>
        <fullName evidence="2">histidine kinase</fullName>
        <ecNumber evidence="2">2.7.13.3</ecNumber>
    </recommendedName>
</protein>
<keyword evidence="12" id="KW-1185">Reference proteome</keyword>
<dbReference type="InterPro" id="IPR029016">
    <property type="entry name" value="GAF-like_dom_sf"/>
</dbReference>
<evidence type="ECO:0000256" key="3">
    <source>
        <dbReference type="ARBA" id="ARBA00022553"/>
    </source>
</evidence>
<dbReference type="PROSITE" id="PS50113">
    <property type="entry name" value="PAC"/>
    <property type="match status" value="3"/>
</dbReference>
<dbReference type="Pfam" id="PF02518">
    <property type="entry name" value="HATPase_c"/>
    <property type="match status" value="1"/>
</dbReference>
<dbReference type="SMART" id="SM00388">
    <property type="entry name" value="HisKA"/>
    <property type="match status" value="1"/>
</dbReference>
<dbReference type="RefSeq" id="WP_368009110.1">
    <property type="nucleotide sequence ID" value="NZ_JAMXFF010000056.1"/>
</dbReference>
<dbReference type="InterPro" id="IPR036890">
    <property type="entry name" value="HATPase_C_sf"/>
</dbReference>
<dbReference type="InterPro" id="IPR005467">
    <property type="entry name" value="His_kinase_dom"/>
</dbReference>
<dbReference type="Gene3D" id="3.30.565.10">
    <property type="entry name" value="Histidine kinase-like ATPase, C-terminal domain"/>
    <property type="match status" value="1"/>
</dbReference>
<dbReference type="SMART" id="SM00387">
    <property type="entry name" value="HATPase_c"/>
    <property type="match status" value="1"/>
</dbReference>
<dbReference type="EC" id="2.7.13.3" evidence="2"/>
<dbReference type="Gene3D" id="1.10.287.130">
    <property type="match status" value="1"/>
</dbReference>
<dbReference type="PROSITE" id="PS50109">
    <property type="entry name" value="HIS_KIN"/>
    <property type="match status" value="1"/>
</dbReference>
<dbReference type="CDD" id="cd16922">
    <property type="entry name" value="HATPase_EvgS-ArcB-TorS-like"/>
    <property type="match status" value="1"/>
</dbReference>
<dbReference type="Pfam" id="PF00512">
    <property type="entry name" value="HisKA"/>
    <property type="match status" value="1"/>
</dbReference>
<dbReference type="InterPro" id="IPR004358">
    <property type="entry name" value="Sig_transdc_His_kin-like_C"/>
</dbReference>
<reference evidence="11 12" key="1">
    <citation type="journal article" date="2022" name="Front. Microbiol.">
        <title>High genomic differentiation and limited gene flow indicate recent cryptic speciation within the genus Laspinema (cyanobacteria).</title>
        <authorList>
            <person name="Stanojkovic A."/>
            <person name="Skoupy S."/>
            <person name="Skaloud P."/>
            <person name="Dvorak P."/>
        </authorList>
    </citation>
    <scope>NUCLEOTIDE SEQUENCE [LARGE SCALE GENOMIC DNA]</scope>
    <source>
        <strain evidence="11 12">D2a</strain>
    </source>
</reference>
<feature type="domain" description="Histidine kinase" evidence="8">
    <location>
        <begin position="811"/>
        <end position="1044"/>
    </location>
</feature>
<dbReference type="InterPro" id="IPR001610">
    <property type="entry name" value="PAC"/>
</dbReference>
<organism evidence="11 12">
    <name type="scientific">Laspinema palackyanum D2a</name>
    <dbReference type="NCBI Taxonomy" id="2953684"/>
    <lineage>
        <taxon>Bacteria</taxon>
        <taxon>Bacillati</taxon>
        <taxon>Cyanobacteriota</taxon>
        <taxon>Cyanophyceae</taxon>
        <taxon>Oscillatoriophycideae</taxon>
        <taxon>Oscillatoriales</taxon>
        <taxon>Laspinemataceae</taxon>
        <taxon>Laspinema</taxon>
        <taxon>Laspinema palackyanum</taxon>
    </lineage>
</organism>
<comment type="catalytic activity">
    <reaction evidence="1">
        <text>ATP + protein L-histidine = ADP + protein N-phospho-L-histidine.</text>
        <dbReference type="EC" id="2.7.13.3"/>
    </reaction>
</comment>
<dbReference type="PRINTS" id="PR00344">
    <property type="entry name" value="BCTRLSENSOR"/>
</dbReference>
<feature type="domain" description="PAS" evidence="9">
    <location>
        <begin position="692"/>
        <end position="736"/>
    </location>
</feature>
<dbReference type="Gene3D" id="2.10.70.100">
    <property type="match status" value="1"/>
</dbReference>
<dbReference type="NCBIfam" id="TIGR00229">
    <property type="entry name" value="sensory_box"/>
    <property type="match status" value="2"/>
</dbReference>
<feature type="domain" description="PAC" evidence="10">
    <location>
        <begin position="572"/>
        <end position="624"/>
    </location>
</feature>
<dbReference type="PANTHER" id="PTHR43047:SF72">
    <property type="entry name" value="OSMOSENSING HISTIDINE PROTEIN KINASE SLN1"/>
    <property type="match status" value="1"/>
</dbReference>
<dbReference type="SUPFAM" id="SSF55785">
    <property type="entry name" value="PYP-like sensor domain (PAS domain)"/>
    <property type="match status" value="3"/>
</dbReference>
<name>A0ABT2N085_9CYAN</name>
<evidence type="ECO:0000256" key="4">
    <source>
        <dbReference type="ARBA" id="ARBA00022679"/>
    </source>
</evidence>